<dbReference type="Gene3D" id="3.40.640.10">
    <property type="entry name" value="Type I PLP-dependent aspartate aminotransferase-like (Major domain)"/>
    <property type="match status" value="1"/>
</dbReference>
<feature type="domain" description="Aminotransferase class I/classII large" evidence="10">
    <location>
        <begin position="2"/>
        <end position="315"/>
    </location>
</feature>
<accession>A0A9D1FLR9</accession>
<dbReference type="GO" id="GO:0030170">
    <property type="term" value="F:pyridoxal phosphate binding"/>
    <property type="evidence" value="ECO:0007669"/>
    <property type="project" value="InterPro"/>
</dbReference>
<dbReference type="PANTHER" id="PTHR43643">
    <property type="entry name" value="HISTIDINOL-PHOSPHATE AMINOTRANSFERASE 2"/>
    <property type="match status" value="1"/>
</dbReference>
<gene>
    <name evidence="11" type="ORF">IAB51_03330</name>
</gene>
<evidence type="ECO:0000256" key="5">
    <source>
        <dbReference type="ARBA" id="ARBA00022605"/>
    </source>
</evidence>
<dbReference type="SUPFAM" id="SSF53383">
    <property type="entry name" value="PLP-dependent transferases"/>
    <property type="match status" value="1"/>
</dbReference>
<keyword evidence="5" id="KW-0028">Amino-acid biosynthesis</keyword>
<dbReference type="Pfam" id="PF00155">
    <property type="entry name" value="Aminotran_1_2"/>
    <property type="match status" value="1"/>
</dbReference>
<dbReference type="AlphaFoldDB" id="A0A9D1FLR9"/>
<evidence type="ECO:0000256" key="6">
    <source>
        <dbReference type="ARBA" id="ARBA00022679"/>
    </source>
</evidence>
<comment type="pathway">
    <text evidence="1">Amino-acid biosynthesis; L-histidine biosynthesis; L-histidine from 5-phospho-alpha-D-ribose 1-diphosphate: step 7/9.</text>
</comment>
<keyword evidence="7" id="KW-0663">Pyridoxal phosphate</keyword>
<reference evidence="11" key="2">
    <citation type="journal article" date="2021" name="PeerJ">
        <title>Extensive microbial diversity within the chicken gut microbiome revealed by metagenomics and culture.</title>
        <authorList>
            <person name="Gilroy R."/>
            <person name="Ravi A."/>
            <person name="Getino M."/>
            <person name="Pursley I."/>
            <person name="Horton D.L."/>
            <person name="Alikhan N.F."/>
            <person name="Baker D."/>
            <person name="Gharbi K."/>
            <person name="Hall N."/>
            <person name="Watson M."/>
            <person name="Adriaenssens E.M."/>
            <person name="Foster-Nyarko E."/>
            <person name="Jarju S."/>
            <person name="Secka A."/>
            <person name="Antonio M."/>
            <person name="Oren A."/>
            <person name="Chaudhuri R.R."/>
            <person name="La Ragione R."/>
            <person name="Hildebrand F."/>
            <person name="Pallen M.J."/>
        </authorList>
    </citation>
    <scope>NUCLEOTIDE SEQUENCE</scope>
    <source>
        <strain evidence="11">CHK199-13235</strain>
    </source>
</reference>
<evidence type="ECO:0000256" key="3">
    <source>
        <dbReference type="ARBA" id="ARBA00012748"/>
    </source>
</evidence>
<comment type="caution">
    <text evidence="11">The sequence shown here is derived from an EMBL/GenBank/DDBJ whole genome shotgun (WGS) entry which is preliminary data.</text>
</comment>
<sequence>MPESVKQAAISAISASGAYPDPLCRELREAISQNEGVPAGQIVCGNGAADLLYRLVWAVKPENGLVLAPTFAEYELALQNAGAETEILPLSPEKGFAPDESVLDAVKPGVSLVFFCNPNNPTGLTAGREYLCRLAEKCREAEALLVIDECFLSFVENGAEKSMVPALSRFENLLILKAFTKLYAMAGLRLGYLLCGSEKLAGGIAASGQAWSVSTPAQAAGVAALSEKDYASKTRGYVRENRAFLQKELEEAGAQVFPSEANYLFFRWQDGNLPEELLKHGILIRSCKNYHSLDETYYRIAVRTAEENRAFAAALRQIAGQKG</sequence>
<evidence type="ECO:0000256" key="8">
    <source>
        <dbReference type="ARBA" id="ARBA00023102"/>
    </source>
</evidence>
<keyword evidence="4 11" id="KW-0032">Aminotransferase</keyword>
<organism evidence="11 12">
    <name type="scientific">Candidatus Merdivicinus excrementipullorum</name>
    <dbReference type="NCBI Taxonomy" id="2840867"/>
    <lineage>
        <taxon>Bacteria</taxon>
        <taxon>Bacillati</taxon>
        <taxon>Bacillota</taxon>
        <taxon>Clostridia</taxon>
        <taxon>Eubacteriales</taxon>
        <taxon>Oscillospiraceae</taxon>
        <taxon>Oscillospiraceae incertae sedis</taxon>
        <taxon>Candidatus Merdivicinus</taxon>
    </lineage>
</organism>
<dbReference type="PANTHER" id="PTHR43643:SF6">
    <property type="entry name" value="HISTIDINOL-PHOSPHATE AMINOTRANSFERASE"/>
    <property type="match status" value="1"/>
</dbReference>
<comment type="similarity">
    <text evidence="2">Belongs to the class-II pyridoxal-phosphate-dependent aminotransferase family. Histidinol-phosphate aminotransferase subfamily.</text>
</comment>
<dbReference type="GO" id="GO:0000105">
    <property type="term" value="P:L-histidine biosynthetic process"/>
    <property type="evidence" value="ECO:0007669"/>
    <property type="project" value="UniProtKB-KW"/>
</dbReference>
<comment type="catalytic activity">
    <reaction evidence="9">
        <text>L-histidinol phosphate + 2-oxoglutarate = 3-(imidazol-4-yl)-2-oxopropyl phosphate + L-glutamate</text>
        <dbReference type="Rhea" id="RHEA:23744"/>
        <dbReference type="ChEBI" id="CHEBI:16810"/>
        <dbReference type="ChEBI" id="CHEBI:29985"/>
        <dbReference type="ChEBI" id="CHEBI:57766"/>
        <dbReference type="ChEBI" id="CHEBI:57980"/>
        <dbReference type="EC" id="2.6.1.9"/>
    </reaction>
</comment>
<dbReference type="InterPro" id="IPR050106">
    <property type="entry name" value="HistidinolP_aminotransfase"/>
</dbReference>
<dbReference type="EC" id="2.6.1.9" evidence="3"/>
<name>A0A9D1FLR9_9FIRM</name>
<keyword evidence="8" id="KW-0368">Histidine biosynthesis</keyword>
<dbReference type="Gene3D" id="3.90.1150.10">
    <property type="entry name" value="Aspartate Aminotransferase, domain 1"/>
    <property type="match status" value="1"/>
</dbReference>
<evidence type="ECO:0000313" key="11">
    <source>
        <dbReference type="EMBL" id="HIS75822.1"/>
    </source>
</evidence>
<evidence type="ECO:0000256" key="4">
    <source>
        <dbReference type="ARBA" id="ARBA00022576"/>
    </source>
</evidence>
<dbReference type="InterPro" id="IPR015421">
    <property type="entry name" value="PyrdxlP-dep_Trfase_major"/>
</dbReference>
<dbReference type="Proteomes" id="UP000824002">
    <property type="component" value="Unassembled WGS sequence"/>
</dbReference>
<evidence type="ECO:0000256" key="7">
    <source>
        <dbReference type="ARBA" id="ARBA00022898"/>
    </source>
</evidence>
<keyword evidence="6" id="KW-0808">Transferase</keyword>
<dbReference type="InterPro" id="IPR015424">
    <property type="entry name" value="PyrdxlP-dep_Trfase"/>
</dbReference>
<evidence type="ECO:0000256" key="2">
    <source>
        <dbReference type="ARBA" id="ARBA00007970"/>
    </source>
</evidence>
<dbReference type="InterPro" id="IPR004839">
    <property type="entry name" value="Aminotransferase_I/II_large"/>
</dbReference>
<dbReference type="GO" id="GO:0004400">
    <property type="term" value="F:histidinol-phosphate transaminase activity"/>
    <property type="evidence" value="ECO:0007669"/>
    <property type="project" value="UniProtKB-EC"/>
</dbReference>
<evidence type="ECO:0000313" key="12">
    <source>
        <dbReference type="Proteomes" id="UP000824002"/>
    </source>
</evidence>
<evidence type="ECO:0000256" key="1">
    <source>
        <dbReference type="ARBA" id="ARBA00005011"/>
    </source>
</evidence>
<evidence type="ECO:0000256" key="9">
    <source>
        <dbReference type="ARBA" id="ARBA00047481"/>
    </source>
</evidence>
<reference evidence="11" key="1">
    <citation type="submission" date="2020-10" db="EMBL/GenBank/DDBJ databases">
        <authorList>
            <person name="Gilroy R."/>
        </authorList>
    </citation>
    <scope>NUCLEOTIDE SEQUENCE</scope>
    <source>
        <strain evidence="11">CHK199-13235</strain>
    </source>
</reference>
<dbReference type="InterPro" id="IPR015422">
    <property type="entry name" value="PyrdxlP-dep_Trfase_small"/>
</dbReference>
<protein>
    <recommendedName>
        <fullName evidence="3">histidinol-phosphate transaminase</fullName>
        <ecNumber evidence="3">2.6.1.9</ecNumber>
    </recommendedName>
</protein>
<evidence type="ECO:0000259" key="10">
    <source>
        <dbReference type="Pfam" id="PF00155"/>
    </source>
</evidence>
<dbReference type="CDD" id="cd00609">
    <property type="entry name" value="AAT_like"/>
    <property type="match status" value="1"/>
</dbReference>
<proteinExistence type="inferred from homology"/>
<dbReference type="EMBL" id="DVJP01000026">
    <property type="protein sequence ID" value="HIS75822.1"/>
    <property type="molecule type" value="Genomic_DNA"/>
</dbReference>